<proteinExistence type="predicted"/>
<name>A0A8S5R1H0_9CAUD</name>
<evidence type="ECO:0000313" key="1">
    <source>
        <dbReference type="EMBL" id="DAE25343.1"/>
    </source>
</evidence>
<dbReference type="EMBL" id="BK015797">
    <property type="protein sequence ID" value="DAE25343.1"/>
    <property type="molecule type" value="Genomic_DNA"/>
</dbReference>
<organism evidence="1">
    <name type="scientific">Siphoviridae sp. ct6d71</name>
    <dbReference type="NCBI Taxonomy" id="2826298"/>
    <lineage>
        <taxon>Viruses</taxon>
        <taxon>Duplodnaviria</taxon>
        <taxon>Heunggongvirae</taxon>
        <taxon>Uroviricota</taxon>
        <taxon>Caudoviricetes</taxon>
    </lineage>
</organism>
<sequence>MKKFLAGVGKALLFRGNELFAVAQTLTESTFSFDITSEEIRAGAGNALWGKYFHDSSLSVTLTDAMFSLEYMAAALGTTVTQGGLSINEESDVAVKTAGTVELAEIPLAFEGSLIGWYKKPTEENWTVGTIVKGTGNKYNMNIPASKQNETYCIKYFWQNPNARSITIKTQYVPAELHVVIINDLFSGDVGASSDTPKIGRLITDIPRLQMDGSQELSLNSTSAATVSLTGMALAVTSTDTCEDEPYYGTMTEEIFGESWEDNVVALAVQNAELTMSSEAVDTLIVRAVFSGSSAAQIKSNDNFTFAVVTGTSVDVSNEAGKEGQITAKSTKGESIVSVTLKGNHPNLDPAYARITVE</sequence>
<protein>
    <submittedName>
        <fullName evidence="1">Structural protein</fullName>
    </submittedName>
</protein>
<reference evidence="1" key="1">
    <citation type="journal article" date="2021" name="Proc. Natl. Acad. Sci. U.S.A.">
        <title>A Catalog of Tens of Thousands of Viruses from Human Metagenomes Reveals Hidden Associations with Chronic Diseases.</title>
        <authorList>
            <person name="Tisza M.J."/>
            <person name="Buck C.B."/>
        </authorList>
    </citation>
    <scope>NUCLEOTIDE SEQUENCE</scope>
    <source>
        <strain evidence="1">Ct6d71</strain>
    </source>
</reference>
<accession>A0A8S5R1H0</accession>